<protein>
    <recommendedName>
        <fullName evidence="1">Abortive infection protein-like C-terminal domain-containing protein</fullName>
    </recommendedName>
</protein>
<reference evidence="2" key="1">
    <citation type="submission" date="2022-08" db="EMBL/GenBank/DDBJ databases">
        <title>Genomic analyses of the natural microbiome of Caenorhabditis elegans.</title>
        <authorList>
            <person name="Samuel B."/>
        </authorList>
    </citation>
    <scope>NUCLEOTIDE SEQUENCE</scope>
    <source>
        <strain evidence="2">BIGb0277</strain>
    </source>
</reference>
<gene>
    <name evidence="2" type="ORF">M2412_000862</name>
</gene>
<evidence type="ECO:0000313" key="3">
    <source>
        <dbReference type="Proteomes" id="UP001320691"/>
    </source>
</evidence>
<evidence type="ECO:0000259" key="1">
    <source>
        <dbReference type="Pfam" id="PF14355"/>
    </source>
</evidence>
<evidence type="ECO:0000313" key="2">
    <source>
        <dbReference type="EMBL" id="MCS4278895.1"/>
    </source>
</evidence>
<dbReference type="Pfam" id="PF14355">
    <property type="entry name" value="Abi_C"/>
    <property type="match status" value="1"/>
</dbReference>
<proteinExistence type="predicted"/>
<dbReference type="Proteomes" id="UP001320691">
    <property type="component" value="Unassembled WGS sequence"/>
</dbReference>
<dbReference type="InterPro" id="IPR026001">
    <property type="entry name" value="Abi-like_C"/>
</dbReference>
<accession>A0AAW5PGE9</accession>
<organism evidence="2 3">
    <name type="scientific">Stenotrophomonas rhizophila</name>
    <dbReference type="NCBI Taxonomy" id="216778"/>
    <lineage>
        <taxon>Bacteria</taxon>
        <taxon>Pseudomonadati</taxon>
        <taxon>Pseudomonadota</taxon>
        <taxon>Gammaproteobacteria</taxon>
        <taxon>Lysobacterales</taxon>
        <taxon>Lysobacteraceae</taxon>
        <taxon>Stenotrophomonas</taxon>
    </lineage>
</organism>
<feature type="domain" description="Abortive infection protein-like C-terminal" evidence="1">
    <location>
        <begin position="184"/>
        <end position="253"/>
    </location>
</feature>
<name>A0AAW5PGE9_9GAMM</name>
<dbReference type="AlphaFoldDB" id="A0AAW5PGE9"/>
<comment type="caution">
    <text evidence="2">The sequence shown here is derived from an EMBL/GenBank/DDBJ whole genome shotgun (WGS) entry which is preliminary data.</text>
</comment>
<sequence length="258" mass="28342">MFQPIEGWSVGELRSSEIHWVVHQYVGVEGGYLGDFSYRTHREFYSAICDLHLDLDAFGGKTTRERFLAILSGVEGHQQAAILRGIAKKYPQGGEHFRTPQAYQKLLELAKRCANGLSVQASSPAITSDVMSRALADANTLIQSAGPTHAVDRVHTALHAYLKAVCHAQSLETSPGATITNLFKLLRTEHPSLRDLGSHSDTMNSVLRSLSNVMDCLNPARNHGSLAHANDALLDKDEAMLVINAARTLFQYLDSKFS</sequence>
<dbReference type="EMBL" id="JANUEK010000002">
    <property type="protein sequence ID" value="MCS4278895.1"/>
    <property type="molecule type" value="Genomic_DNA"/>
</dbReference>